<dbReference type="EMBL" id="HBIB01049269">
    <property type="protein sequence ID" value="CAE0270134.1"/>
    <property type="molecule type" value="Transcribed_RNA"/>
</dbReference>
<dbReference type="PANTHER" id="PTHR28069">
    <property type="entry name" value="GH20023P"/>
    <property type="match status" value="1"/>
</dbReference>
<dbReference type="PANTHER" id="PTHR28069:SF1">
    <property type="entry name" value="PROTEIN MSS51, MITOCHONDRIAL"/>
    <property type="match status" value="1"/>
</dbReference>
<evidence type="ECO:0000313" key="4">
    <source>
        <dbReference type="EMBL" id="CAE0270194.1"/>
    </source>
</evidence>
<evidence type="ECO:0000313" key="6">
    <source>
        <dbReference type="EMBL" id="CAE0270234.1"/>
    </source>
</evidence>
<evidence type="ECO:0000313" key="3">
    <source>
        <dbReference type="EMBL" id="CAE0270177.1"/>
    </source>
</evidence>
<dbReference type="EMBL" id="HBIB01049347">
    <property type="protein sequence ID" value="CAE0270194.1"/>
    <property type="molecule type" value="Transcribed_RNA"/>
</dbReference>
<evidence type="ECO:0000313" key="7">
    <source>
        <dbReference type="EMBL" id="CAE0270249.1"/>
    </source>
</evidence>
<dbReference type="InterPro" id="IPR046824">
    <property type="entry name" value="Mss51-like_C"/>
</dbReference>
<protein>
    <recommendedName>
        <fullName evidence="1">Mitochondrial splicing suppressor 51-like C-terminal domain-containing protein</fullName>
    </recommendedName>
</protein>
<dbReference type="EMBL" id="HBIB01049325">
    <property type="protein sequence ID" value="CAE0270177.1"/>
    <property type="molecule type" value="Transcribed_RNA"/>
</dbReference>
<name>A0A7S3GLQ7_9EUKA</name>
<dbReference type="EMBL" id="HBIB01049402">
    <property type="protein sequence ID" value="CAE0270234.1"/>
    <property type="molecule type" value="Transcribed_RNA"/>
</dbReference>
<accession>A0A7S3GLQ7</accession>
<feature type="domain" description="Mitochondrial splicing suppressor 51-like C-terminal" evidence="1">
    <location>
        <begin position="156"/>
        <end position="340"/>
    </location>
</feature>
<organism evidence="7">
    <name type="scientific">Palpitomonas bilix</name>
    <dbReference type="NCBI Taxonomy" id="652834"/>
    <lineage>
        <taxon>Eukaryota</taxon>
        <taxon>Eukaryota incertae sedis</taxon>
    </lineage>
</organism>
<dbReference type="AlphaFoldDB" id="A0A7S3GLQ7"/>
<gene>
    <name evidence="2" type="ORF">PBIL07802_LOCUS32487</name>
    <name evidence="3" type="ORF">PBIL07802_LOCUS32532</name>
    <name evidence="4" type="ORF">PBIL07802_LOCUS32549</name>
    <name evidence="5" type="ORF">PBIL07802_LOCUS32557</name>
    <name evidence="6" type="ORF">PBIL07802_LOCUS32589</name>
    <name evidence="7" type="ORF">PBIL07802_LOCUS32604</name>
</gene>
<proteinExistence type="predicted"/>
<dbReference type="EMBL" id="HBIB01049358">
    <property type="protein sequence ID" value="CAE0270202.1"/>
    <property type="molecule type" value="Transcribed_RNA"/>
</dbReference>
<dbReference type="EMBL" id="HBIB01049425">
    <property type="protein sequence ID" value="CAE0270249.1"/>
    <property type="molecule type" value="Transcribed_RNA"/>
</dbReference>
<evidence type="ECO:0000259" key="1">
    <source>
        <dbReference type="Pfam" id="PF20179"/>
    </source>
</evidence>
<evidence type="ECO:0000313" key="2">
    <source>
        <dbReference type="EMBL" id="CAE0270134.1"/>
    </source>
</evidence>
<reference evidence="7" key="1">
    <citation type="submission" date="2021-01" db="EMBL/GenBank/DDBJ databases">
        <authorList>
            <person name="Corre E."/>
            <person name="Pelletier E."/>
            <person name="Niang G."/>
            <person name="Scheremetjew M."/>
            <person name="Finn R."/>
            <person name="Kale V."/>
            <person name="Holt S."/>
            <person name="Cochrane G."/>
            <person name="Meng A."/>
            <person name="Brown T."/>
            <person name="Cohen L."/>
        </authorList>
    </citation>
    <scope>NUCLEOTIDE SEQUENCE</scope>
    <source>
        <strain evidence="7">NIES-2562</strain>
    </source>
</reference>
<sequence length="369" mass="41627">MFSLRYQLGRQANGVIRAGRAGPLRSLFSFGRKENEDLGEHLKIVPLADSPHEKLRSIGDKLTTVYGDRASTCEKCGFIIPSCPSDSSCTDRVNFNLDNQYLLSDGKKPILAAPQYMRQGERACIVDWESYLVSRSFPAASNPRTKRILSRVFTFPLSIAKALEDLYLKDEKKYDYIMRERTDPIVVSVVGARAEGLLPLIVWRELAYCFPDNRFEVVVSGPDVRKDLHGTSVQEERDKLVRVHYFHGNFEDMREEIETSLSPDLYAVFNSGIGHNDEIYTGWKHAMACMLGSGKPTLLTCFDEQDLKDDQAGIERLCIEEMSDKSLEYVVGPSKNIFGSCFGDVSVDKLGVRMIFSNSHRMICESSSK</sequence>
<dbReference type="Pfam" id="PF20179">
    <property type="entry name" value="MSS51_C"/>
    <property type="match status" value="1"/>
</dbReference>
<evidence type="ECO:0000313" key="5">
    <source>
        <dbReference type="EMBL" id="CAE0270202.1"/>
    </source>
</evidence>